<dbReference type="OrthoDB" id="6818379at2759"/>
<keyword evidence="3" id="KW-1185">Reference proteome</keyword>
<comment type="caution">
    <text evidence="2">The sequence shown here is derived from an EMBL/GenBank/DDBJ whole genome shotgun (WGS) entry which is preliminary data.</text>
</comment>
<evidence type="ECO:0000256" key="1">
    <source>
        <dbReference type="SAM" id="Phobius"/>
    </source>
</evidence>
<gene>
    <name evidence="2" type="ORF">FWK35_00029658</name>
</gene>
<keyword evidence="1" id="KW-1133">Transmembrane helix</keyword>
<name>A0A6G0VSG0_APHCR</name>
<evidence type="ECO:0000313" key="3">
    <source>
        <dbReference type="Proteomes" id="UP000478052"/>
    </source>
</evidence>
<protein>
    <recommendedName>
        <fullName evidence="4">Tigger transposable element-derived protein 4-like</fullName>
    </recommendedName>
</protein>
<evidence type="ECO:0000313" key="2">
    <source>
        <dbReference type="EMBL" id="KAF0706196.1"/>
    </source>
</evidence>
<accession>A0A6G0VSG0</accession>
<dbReference type="SUPFAM" id="SSF52540">
    <property type="entry name" value="P-loop containing nucleoside triphosphate hydrolases"/>
    <property type="match status" value="1"/>
</dbReference>
<sequence>MHHHLCELFTEKSLFEIPSRVLVVGASGCGKITLLYNMIISYWIPYKNLYIFTKNIDQPVYKKLKKLFNGISSINIHFSDDDIISVDDCEPNSVVIIDGFLLEDQKLIMEYFIRSRSKNISVIYLTQSYTS</sequence>
<keyword evidence="1" id="KW-0472">Membrane</keyword>
<dbReference type="EMBL" id="VUJU01012993">
    <property type="protein sequence ID" value="KAF0706196.1"/>
    <property type="molecule type" value="Genomic_DNA"/>
</dbReference>
<evidence type="ECO:0008006" key="4">
    <source>
        <dbReference type="Google" id="ProtNLM"/>
    </source>
</evidence>
<organism evidence="2 3">
    <name type="scientific">Aphis craccivora</name>
    <name type="common">Cowpea aphid</name>
    <dbReference type="NCBI Taxonomy" id="307492"/>
    <lineage>
        <taxon>Eukaryota</taxon>
        <taxon>Metazoa</taxon>
        <taxon>Ecdysozoa</taxon>
        <taxon>Arthropoda</taxon>
        <taxon>Hexapoda</taxon>
        <taxon>Insecta</taxon>
        <taxon>Pterygota</taxon>
        <taxon>Neoptera</taxon>
        <taxon>Paraneoptera</taxon>
        <taxon>Hemiptera</taxon>
        <taxon>Sternorrhyncha</taxon>
        <taxon>Aphidomorpha</taxon>
        <taxon>Aphidoidea</taxon>
        <taxon>Aphididae</taxon>
        <taxon>Aphidini</taxon>
        <taxon>Aphis</taxon>
        <taxon>Aphis</taxon>
    </lineage>
</organism>
<feature type="transmembrane region" description="Helical" evidence="1">
    <location>
        <begin position="21"/>
        <end position="44"/>
    </location>
</feature>
<dbReference type="InterPro" id="IPR027417">
    <property type="entry name" value="P-loop_NTPase"/>
</dbReference>
<proteinExistence type="predicted"/>
<dbReference type="Proteomes" id="UP000478052">
    <property type="component" value="Unassembled WGS sequence"/>
</dbReference>
<dbReference type="AlphaFoldDB" id="A0A6G0VSG0"/>
<keyword evidence="1" id="KW-0812">Transmembrane</keyword>
<feature type="non-terminal residue" evidence="2">
    <location>
        <position position="131"/>
    </location>
</feature>
<reference evidence="2 3" key="1">
    <citation type="submission" date="2019-08" db="EMBL/GenBank/DDBJ databases">
        <title>Whole genome of Aphis craccivora.</title>
        <authorList>
            <person name="Voronova N.V."/>
            <person name="Shulinski R.S."/>
            <person name="Bandarenka Y.V."/>
            <person name="Zhorov D.G."/>
            <person name="Warner D."/>
        </authorList>
    </citation>
    <scope>NUCLEOTIDE SEQUENCE [LARGE SCALE GENOMIC DNA]</scope>
    <source>
        <strain evidence="2">180601</strain>
        <tissue evidence="2">Whole Body</tissue>
    </source>
</reference>